<gene>
    <name evidence="2" type="ORF">FD30_GL000750</name>
</gene>
<name>A0A0R1K1N7_9LACO</name>
<dbReference type="OrthoDB" id="2787347at2"/>
<sequence>MTWVLGLGVYSLGVLGYNATVRRLGVSPYLSWITVFLVQIILLYGFAMVGWLTPGIWVITLVGVALLLYWWLLGFWGKGTLPFEGLHLFDGWMVGLGLVMVQVLGHSPLVHYDNFSHWAVMVKFLTFTGHLPGAHDTIISFTSYPPATALFITQFVHWVGFSEGAMLIAQFLLIWAASYSVFAVLRDRTRALTSFLLCLTIAVSYVFNINIRLNNLLVDYVLPILTVAGLVGVYVYRQKPGLQCGHVALVGAVLLLVKNSATFFVVVLASYFLGMLWTTRPQLVQRWPRRWASVWGRFTGTLVVLALPFLWWEWHVTHTFTVSKHEISAAAYRQQLQHEGNGTVLKLGHQFLKQVVNGQSLSTQGILLINGLLLGCYILIRWRSHQKNPLLKTLVAVDVIFGLYYASLFGMYVLSMPYAEAIRLDGFERYMGSTVILALFIGAMVLSRTIDYAFYEQEFAKRDLRAFRSIVTKNAYQMGSFLMIFFAIIMMYSEINGTKFTNQMNRGTLPVQLAQIASPSTQLTHRRVLLVDPHPGDVDSYYAGFLANYYFFTNHGVGQENFMESPAQFKQNVQRYQYIAIPEYHHTFTVMMRKTYHQEIRTGWFKVTPTGLVPQKS</sequence>
<keyword evidence="1" id="KW-1133">Transmembrane helix</keyword>
<feature type="transmembrane region" description="Helical" evidence="1">
    <location>
        <begin position="164"/>
        <end position="185"/>
    </location>
</feature>
<evidence type="ECO:0000256" key="1">
    <source>
        <dbReference type="SAM" id="Phobius"/>
    </source>
</evidence>
<dbReference type="Proteomes" id="UP000051162">
    <property type="component" value="Unassembled WGS sequence"/>
</dbReference>
<evidence type="ECO:0000313" key="2">
    <source>
        <dbReference type="EMBL" id="KRK76971.1"/>
    </source>
</evidence>
<organism evidence="2 3">
    <name type="scientific">Levilactobacillus namurensis DSM 19117</name>
    <dbReference type="NCBI Taxonomy" id="1423773"/>
    <lineage>
        <taxon>Bacteria</taxon>
        <taxon>Bacillati</taxon>
        <taxon>Bacillota</taxon>
        <taxon>Bacilli</taxon>
        <taxon>Lactobacillales</taxon>
        <taxon>Lactobacillaceae</taxon>
        <taxon>Levilactobacillus</taxon>
    </lineage>
</organism>
<feature type="transmembrane region" description="Helical" evidence="1">
    <location>
        <begin position="248"/>
        <end position="273"/>
    </location>
</feature>
<keyword evidence="3" id="KW-1185">Reference proteome</keyword>
<feature type="transmembrane region" description="Helical" evidence="1">
    <location>
        <begin position="26"/>
        <end position="47"/>
    </location>
</feature>
<dbReference type="GeneID" id="84782608"/>
<feature type="transmembrane region" description="Helical" evidence="1">
    <location>
        <begin position="394"/>
        <end position="414"/>
    </location>
</feature>
<feature type="transmembrane region" description="Helical" evidence="1">
    <location>
        <begin position="434"/>
        <end position="454"/>
    </location>
</feature>
<dbReference type="STRING" id="1423773.FD30_GL000750"/>
<feature type="transmembrane region" description="Helical" evidence="1">
    <location>
        <begin position="92"/>
        <end position="112"/>
    </location>
</feature>
<dbReference type="PATRIC" id="fig|1423773.3.peg.766"/>
<feature type="transmembrane region" description="Helical" evidence="1">
    <location>
        <begin position="294"/>
        <end position="312"/>
    </location>
</feature>
<feature type="transmembrane region" description="Helical" evidence="1">
    <location>
        <begin position="361"/>
        <end position="382"/>
    </location>
</feature>
<reference evidence="2 3" key="1">
    <citation type="journal article" date="2015" name="Genome Announc.">
        <title>Expanding the biotechnology potential of lactobacilli through comparative genomics of 213 strains and associated genera.</title>
        <authorList>
            <person name="Sun Z."/>
            <person name="Harris H.M."/>
            <person name="McCann A."/>
            <person name="Guo C."/>
            <person name="Argimon S."/>
            <person name="Zhang W."/>
            <person name="Yang X."/>
            <person name="Jeffery I.B."/>
            <person name="Cooney J.C."/>
            <person name="Kagawa T.F."/>
            <person name="Liu W."/>
            <person name="Song Y."/>
            <person name="Salvetti E."/>
            <person name="Wrobel A."/>
            <person name="Rasinkangas P."/>
            <person name="Parkhill J."/>
            <person name="Rea M.C."/>
            <person name="O'Sullivan O."/>
            <person name="Ritari J."/>
            <person name="Douillard F.P."/>
            <person name="Paul Ross R."/>
            <person name="Yang R."/>
            <person name="Briner A.E."/>
            <person name="Felis G.E."/>
            <person name="de Vos W.M."/>
            <person name="Barrangou R."/>
            <person name="Klaenhammer T.R."/>
            <person name="Caufield P.W."/>
            <person name="Cui Y."/>
            <person name="Zhang H."/>
            <person name="O'Toole P.W."/>
        </authorList>
    </citation>
    <scope>NUCLEOTIDE SEQUENCE [LARGE SCALE GENOMIC DNA]</scope>
    <source>
        <strain evidence="2 3">DSM 19117</strain>
    </source>
</reference>
<dbReference type="RefSeq" id="WP_056943818.1">
    <property type="nucleotide sequence ID" value="NZ_AZDT01000012.1"/>
</dbReference>
<accession>A0A0R1K1N7</accession>
<dbReference type="AlphaFoldDB" id="A0A0R1K1N7"/>
<proteinExistence type="predicted"/>
<feature type="transmembrane region" description="Helical" evidence="1">
    <location>
        <begin position="191"/>
        <end position="209"/>
    </location>
</feature>
<comment type="caution">
    <text evidence="2">The sequence shown here is derived from an EMBL/GenBank/DDBJ whole genome shotgun (WGS) entry which is preliminary data.</text>
</comment>
<feature type="transmembrane region" description="Helical" evidence="1">
    <location>
        <begin position="54"/>
        <end position="72"/>
    </location>
</feature>
<keyword evidence="1" id="KW-0812">Transmembrane</keyword>
<feature type="transmembrane region" description="Helical" evidence="1">
    <location>
        <begin position="216"/>
        <end position="236"/>
    </location>
</feature>
<evidence type="ECO:0000313" key="3">
    <source>
        <dbReference type="Proteomes" id="UP000051162"/>
    </source>
</evidence>
<dbReference type="EMBL" id="AZDT01000012">
    <property type="protein sequence ID" value="KRK76971.1"/>
    <property type="molecule type" value="Genomic_DNA"/>
</dbReference>
<protein>
    <submittedName>
        <fullName evidence="2">Mutg family lantibiotic protection abc superfamily atp binding cassette transporter permease</fullName>
    </submittedName>
</protein>
<feature type="transmembrane region" description="Helical" evidence="1">
    <location>
        <begin position="475"/>
        <end position="493"/>
    </location>
</feature>
<keyword evidence="1" id="KW-0472">Membrane</keyword>